<protein>
    <submittedName>
        <fullName evidence="1">Uncharacterized protein</fullName>
    </submittedName>
</protein>
<sequence>MCFENILTVFSKKFEKYLLVSVYYKICYEFEKKYNKELYLFEARKCFAVHINDNYLKKPWEISNRKFCGLHTNYNIMSNRHWPLICLLEKETHYDKEKNLPVQGYSMFETVCVTSSTEGNDVRVQTFSVPSLSF</sequence>
<dbReference type="EMBL" id="GGMS01007812">
    <property type="protein sequence ID" value="MBY77015.1"/>
    <property type="molecule type" value="Transcribed_RNA"/>
</dbReference>
<accession>A0A2S2QGY0</accession>
<organism evidence="1">
    <name type="scientific">Sipha flava</name>
    <name type="common">yellow sugarcane aphid</name>
    <dbReference type="NCBI Taxonomy" id="143950"/>
    <lineage>
        <taxon>Eukaryota</taxon>
        <taxon>Metazoa</taxon>
        <taxon>Ecdysozoa</taxon>
        <taxon>Arthropoda</taxon>
        <taxon>Hexapoda</taxon>
        <taxon>Insecta</taxon>
        <taxon>Pterygota</taxon>
        <taxon>Neoptera</taxon>
        <taxon>Paraneoptera</taxon>
        <taxon>Hemiptera</taxon>
        <taxon>Sternorrhyncha</taxon>
        <taxon>Aphidomorpha</taxon>
        <taxon>Aphidoidea</taxon>
        <taxon>Aphididae</taxon>
        <taxon>Sipha</taxon>
    </lineage>
</organism>
<proteinExistence type="predicted"/>
<gene>
    <name evidence="1" type="ORF">g.50709</name>
</gene>
<evidence type="ECO:0000313" key="1">
    <source>
        <dbReference type="EMBL" id="MBY77015.1"/>
    </source>
</evidence>
<dbReference type="AlphaFoldDB" id="A0A2S2QGY0"/>
<reference evidence="1" key="1">
    <citation type="submission" date="2018-04" db="EMBL/GenBank/DDBJ databases">
        <title>Transcriptome assembly of Sipha flava.</title>
        <authorList>
            <person name="Scully E.D."/>
            <person name="Geib S.M."/>
            <person name="Palmer N.A."/>
            <person name="Koch K."/>
            <person name="Bradshaw J."/>
            <person name="Heng-Moss T."/>
            <person name="Sarath G."/>
        </authorList>
    </citation>
    <scope>NUCLEOTIDE SEQUENCE</scope>
</reference>
<name>A0A2S2QGY0_9HEMI</name>